<dbReference type="STRING" id="1318628.MARLIPOL_09911"/>
<feature type="signal peptide" evidence="2">
    <location>
        <begin position="1"/>
        <end position="23"/>
    </location>
</feature>
<dbReference type="HOGENOM" id="CLU_1029752_0_0_6"/>
<gene>
    <name evidence="3" type="ORF">MARLIPOL_09911</name>
</gene>
<proteinExistence type="predicted"/>
<keyword evidence="2" id="KW-0732">Signal</keyword>
<organism evidence="3 4">
    <name type="scientific">Marinobacter lipolyticus SM19</name>
    <dbReference type="NCBI Taxonomy" id="1318628"/>
    <lineage>
        <taxon>Bacteria</taxon>
        <taxon>Pseudomonadati</taxon>
        <taxon>Pseudomonadota</taxon>
        <taxon>Gammaproteobacteria</taxon>
        <taxon>Pseudomonadales</taxon>
        <taxon>Marinobacteraceae</taxon>
        <taxon>Marinobacter</taxon>
    </lineage>
</organism>
<evidence type="ECO:0000256" key="2">
    <source>
        <dbReference type="SAM" id="SignalP"/>
    </source>
</evidence>
<feature type="region of interest" description="Disordered" evidence="1">
    <location>
        <begin position="86"/>
        <end position="116"/>
    </location>
</feature>
<dbReference type="EMBL" id="ASAD01000011">
    <property type="protein sequence ID" value="EON91930.1"/>
    <property type="molecule type" value="Genomic_DNA"/>
</dbReference>
<comment type="caution">
    <text evidence="3">The sequence shown here is derived from an EMBL/GenBank/DDBJ whole genome shotgun (WGS) entry which is preliminary data.</text>
</comment>
<feature type="chain" id="PRO_5004451679" description="Lipoprotein" evidence="2">
    <location>
        <begin position="24"/>
        <end position="273"/>
    </location>
</feature>
<reference evidence="3 4" key="1">
    <citation type="journal article" date="2013" name="Genome Announc.">
        <title>Draft Genome Sequence of the Moderately Halophilic Bacterium Marinobacter lipolyticus Strain SM19.</title>
        <authorList>
            <person name="Papke R.T."/>
            <person name="de la Haba R.R."/>
            <person name="Infante-Dominguez C."/>
            <person name="Perez D."/>
            <person name="Sanchez-Porro C."/>
            <person name="Lapierre P."/>
            <person name="Ventosa A."/>
        </authorList>
    </citation>
    <scope>NUCLEOTIDE SEQUENCE [LARGE SCALE GENOMIC DNA]</scope>
    <source>
        <strain evidence="3 4">SM19</strain>
    </source>
</reference>
<dbReference type="AlphaFoldDB" id="R8B001"/>
<protein>
    <recommendedName>
        <fullName evidence="5">Lipoprotein</fullName>
    </recommendedName>
</protein>
<keyword evidence="4" id="KW-1185">Reference proteome</keyword>
<evidence type="ECO:0000313" key="4">
    <source>
        <dbReference type="Proteomes" id="UP000016540"/>
    </source>
</evidence>
<dbReference type="PATRIC" id="fig|1318628.3.peg.1976"/>
<dbReference type="eggNOG" id="ENOG5032R9H">
    <property type="taxonomic scope" value="Bacteria"/>
</dbReference>
<dbReference type="Proteomes" id="UP000016540">
    <property type="component" value="Unassembled WGS sequence"/>
</dbReference>
<evidence type="ECO:0000256" key="1">
    <source>
        <dbReference type="SAM" id="MobiDB-lite"/>
    </source>
</evidence>
<accession>R8B001</accession>
<evidence type="ECO:0008006" key="5">
    <source>
        <dbReference type="Google" id="ProtNLM"/>
    </source>
</evidence>
<name>R8B001_9GAMM</name>
<evidence type="ECO:0000313" key="3">
    <source>
        <dbReference type="EMBL" id="EON91930.1"/>
    </source>
</evidence>
<sequence length="273" mass="29901">MMTRWLTLLMLGACIGFVQVAPAADSACMDGAETELERLYCQVVREGGGAGLPSPTDFKRNDPQIQALLLRRPAGRLGLEVPEVGAAAAPEPPPSQAGPETAGSEPEEASQLRGSLSECQLQGQRISCPQRRFDLVTNQHNSKLTDGVLAPDNRLGLGPFEGDRNDEEAVRRYLSDAYDRYIPKMVDIGLGASTMSFTAFHNAFHTMEDGGVDFARRMEQTFSLLKQDKKNLAVDTRYHDELPGDLSLCMVINRDIIVCDNVGTNWVFVSPSR</sequence>
<dbReference type="RefSeq" id="WP_012137996.1">
    <property type="nucleotide sequence ID" value="NZ_KE007325.1"/>
</dbReference>